<feature type="transmembrane region" description="Helical" evidence="1">
    <location>
        <begin position="105"/>
        <end position="126"/>
    </location>
</feature>
<dbReference type="EMBL" id="CAJNOT010010886">
    <property type="protein sequence ID" value="CAF1532095.1"/>
    <property type="molecule type" value="Genomic_DNA"/>
</dbReference>
<accession>A0A815VF22</accession>
<comment type="caution">
    <text evidence="2">The sequence shown here is derived from an EMBL/GenBank/DDBJ whole genome shotgun (WGS) entry which is preliminary data.</text>
</comment>
<keyword evidence="1" id="KW-0812">Transmembrane</keyword>
<name>A0A815VF22_9BILA</name>
<protein>
    <submittedName>
        <fullName evidence="2">Uncharacterized protein</fullName>
    </submittedName>
</protein>
<proteinExistence type="predicted"/>
<keyword evidence="1" id="KW-1133">Transmembrane helix</keyword>
<keyword evidence="1" id="KW-0472">Membrane</keyword>
<dbReference type="Proteomes" id="UP000663864">
    <property type="component" value="Unassembled WGS sequence"/>
</dbReference>
<gene>
    <name evidence="2" type="ORF">ZHD862_LOCUS38778</name>
</gene>
<organism evidence="2 3">
    <name type="scientific">Rotaria sordida</name>
    <dbReference type="NCBI Taxonomy" id="392033"/>
    <lineage>
        <taxon>Eukaryota</taxon>
        <taxon>Metazoa</taxon>
        <taxon>Spiralia</taxon>
        <taxon>Gnathifera</taxon>
        <taxon>Rotifera</taxon>
        <taxon>Eurotatoria</taxon>
        <taxon>Bdelloidea</taxon>
        <taxon>Philodinida</taxon>
        <taxon>Philodinidae</taxon>
        <taxon>Rotaria</taxon>
    </lineage>
</organism>
<reference evidence="2" key="1">
    <citation type="submission" date="2021-02" db="EMBL/GenBank/DDBJ databases">
        <authorList>
            <person name="Nowell W R."/>
        </authorList>
    </citation>
    <scope>NUCLEOTIDE SEQUENCE</scope>
</reference>
<evidence type="ECO:0000313" key="2">
    <source>
        <dbReference type="EMBL" id="CAF1532095.1"/>
    </source>
</evidence>
<feature type="transmembrane region" description="Helical" evidence="1">
    <location>
        <begin position="36"/>
        <end position="54"/>
    </location>
</feature>
<dbReference type="AlphaFoldDB" id="A0A815VF22"/>
<sequence length="199" mass="23513">MKPIGVFLSSPNSGVDLESYIFHSTIKTIESINDKIVLVTYSIVLILSITQTFWKNKRIDRILTYMNEAYSNRKFESNQVCFHAQIITCYKFDQRFSHIPNPSRSILLIIATHIQVLMLIVIKTLFIRRTEPVNDCFSFHYPYKVLECENNRDPCRLNETESIPKCTYYYFEMTHLITMVTSIITWHYALRYFVAKEVI</sequence>
<evidence type="ECO:0000256" key="1">
    <source>
        <dbReference type="SAM" id="Phobius"/>
    </source>
</evidence>
<evidence type="ECO:0000313" key="3">
    <source>
        <dbReference type="Proteomes" id="UP000663864"/>
    </source>
</evidence>